<dbReference type="Proteomes" id="UP000664545">
    <property type="component" value="Unassembled WGS sequence"/>
</dbReference>
<dbReference type="InterPro" id="IPR012349">
    <property type="entry name" value="Split_barrel_FMN-bd"/>
</dbReference>
<evidence type="ECO:0000313" key="2">
    <source>
        <dbReference type="Proteomes" id="UP000664545"/>
    </source>
</evidence>
<dbReference type="Gene3D" id="2.30.110.10">
    <property type="entry name" value="Electron Transport, Fmn-binding Protein, Chain A"/>
    <property type="match status" value="1"/>
</dbReference>
<dbReference type="RefSeq" id="WP_206582812.1">
    <property type="nucleotide sequence ID" value="NZ_JAFJZZ010000005.1"/>
</dbReference>
<comment type="caution">
    <text evidence="1">The sequence shown here is derived from an EMBL/GenBank/DDBJ whole genome shotgun (WGS) entry which is preliminary data.</text>
</comment>
<evidence type="ECO:0008006" key="3">
    <source>
        <dbReference type="Google" id="ProtNLM"/>
    </source>
</evidence>
<dbReference type="AlphaFoldDB" id="A0A939DA49"/>
<dbReference type="EMBL" id="JAFJZZ010000005">
    <property type="protein sequence ID" value="MBN7773976.1"/>
    <property type="molecule type" value="Genomic_DNA"/>
</dbReference>
<organism evidence="1 2">
    <name type="scientific">Clostridium aminobutyricum</name>
    <dbReference type="NCBI Taxonomy" id="33953"/>
    <lineage>
        <taxon>Bacteria</taxon>
        <taxon>Bacillati</taxon>
        <taxon>Bacillota</taxon>
        <taxon>Clostridia</taxon>
        <taxon>Eubacteriales</taxon>
        <taxon>Clostridiaceae</taxon>
        <taxon>Clostridium</taxon>
    </lineage>
</organism>
<name>A0A939DA49_CLOAM</name>
<protein>
    <recommendedName>
        <fullName evidence="3">Pyridoxamine 5'-phosphate oxidase putative domain-containing protein</fullName>
    </recommendedName>
</protein>
<reference evidence="1" key="1">
    <citation type="submission" date="2021-02" db="EMBL/GenBank/DDBJ databases">
        <title>Abyssanaerobacter marinus gen.nov., sp., nov, anaerobic bacterium isolated from the Onnuri vent field of Indian Ocean and suggestion of Mogibacteriaceae fam. nov., and proposal of reclassification of ambiguous this family's genus member.</title>
        <authorList>
            <person name="Kim Y.J."/>
            <person name="Yang J.-A."/>
        </authorList>
    </citation>
    <scope>NUCLEOTIDE SEQUENCE</scope>
    <source>
        <strain evidence="1">DSM 2634</strain>
    </source>
</reference>
<dbReference type="SUPFAM" id="SSF50475">
    <property type="entry name" value="FMN-binding split barrel"/>
    <property type="match status" value="1"/>
</dbReference>
<evidence type="ECO:0000313" key="1">
    <source>
        <dbReference type="EMBL" id="MBN7773976.1"/>
    </source>
</evidence>
<keyword evidence="2" id="KW-1185">Reference proteome</keyword>
<proteinExistence type="predicted"/>
<sequence length="154" mass="17498">MAVTLTKEISDLINDPNSIKIVSTVDREGVPHTVIKQSLYVAEDGRIKYLELLESSHTYKNFTSSLWYSHKVSVSVLGGNKFSYQIKGIPAKILISGPEFESNYKRIREKLGDVDLAAICVIEPVEVTDETFSVRYAEQENTRPYFKHLDRLSK</sequence>
<accession>A0A939DA49</accession>
<gene>
    <name evidence="1" type="ORF">JYB65_11435</name>
</gene>